<evidence type="ECO:0000313" key="2">
    <source>
        <dbReference type="Proteomes" id="UP001152755"/>
    </source>
</evidence>
<dbReference type="EMBL" id="JANRHA010000003">
    <property type="protein sequence ID" value="MDG3014071.1"/>
    <property type="molecule type" value="Genomic_DNA"/>
</dbReference>
<dbReference type="SUPFAM" id="SSF140453">
    <property type="entry name" value="EsxAB dimer-like"/>
    <property type="match status" value="1"/>
</dbReference>
<dbReference type="InterPro" id="IPR036689">
    <property type="entry name" value="ESAT-6-like_sf"/>
</dbReference>
<dbReference type="AlphaFoldDB" id="A0A9X4M450"/>
<dbReference type="Pfam" id="PF06013">
    <property type="entry name" value="WXG100"/>
    <property type="match status" value="1"/>
</dbReference>
<dbReference type="RefSeq" id="WP_277831930.1">
    <property type="nucleotide sequence ID" value="NZ_JAAIVF010000002.1"/>
</dbReference>
<reference evidence="1" key="1">
    <citation type="submission" date="2022-08" db="EMBL/GenBank/DDBJ databases">
        <title>Genome analysis of Corynebacteriales strain.</title>
        <authorList>
            <person name="Lee S.D."/>
        </authorList>
    </citation>
    <scope>NUCLEOTIDE SEQUENCE</scope>
    <source>
        <strain evidence="1">D3-21</strain>
    </source>
</reference>
<dbReference type="Gene3D" id="1.10.287.1060">
    <property type="entry name" value="ESAT-6-like"/>
    <property type="match status" value="1"/>
</dbReference>
<accession>A0A9X4M450</accession>
<comment type="caution">
    <text evidence="1">The sequence shown here is derived from an EMBL/GenBank/DDBJ whole genome shotgun (WGS) entry which is preliminary data.</text>
</comment>
<protein>
    <submittedName>
        <fullName evidence="1">WXG100 family type VII secretion target</fullName>
    </submittedName>
</protein>
<organism evidence="1 2">
    <name type="scientific">Speluncibacter jeojiensis</name>
    <dbReference type="NCBI Taxonomy" id="2710754"/>
    <lineage>
        <taxon>Bacteria</taxon>
        <taxon>Bacillati</taxon>
        <taxon>Actinomycetota</taxon>
        <taxon>Actinomycetes</taxon>
        <taxon>Mycobacteriales</taxon>
        <taxon>Speluncibacteraceae</taxon>
        <taxon>Speluncibacter</taxon>
    </lineage>
</organism>
<proteinExistence type="predicted"/>
<gene>
    <name evidence="1" type="ORF">NVS88_05805</name>
</gene>
<sequence length="343" mass="33857">MTEIGICLMPLTVADVRAWQPDELAAASTAIAGLVDRVDEQLKGLRSDQGALDETWHGTAAAAATDRIDEEVRLSGRISKALSEVGEAIGSGTSALHSARQALLGQVDAAQSRGFRVADDGAVDATALMVGVDEPTAAALKAEALELTAAVRDLLRQATDAADHTGSVVRSAVGQLSDAAAAAEPGKVVKNGDDFSWSVDVPATSAAAVTGAMNDAVRRGFDGATDGITKGISRGFGAFGAILGTVPAISDDIKGGMSPTKAVVTESAGTAVGVGGSWLADAILARVAAAPGIEAGAELGAAAGSVVPGAGTAVGLVVGALAGGVATYFGSKGALAIWNATSN</sequence>
<dbReference type="InterPro" id="IPR010310">
    <property type="entry name" value="T7SS_ESAT-6-like"/>
</dbReference>
<evidence type="ECO:0000313" key="1">
    <source>
        <dbReference type="EMBL" id="MDG3014071.1"/>
    </source>
</evidence>
<keyword evidence="2" id="KW-1185">Reference proteome</keyword>
<dbReference type="Proteomes" id="UP001152755">
    <property type="component" value="Unassembled WGS sequence"/>
</dbReference>
<name>A0A9X4M450_9ACTN</name>